<reference evidence="2 3" key="1">
    <citation type="submission" date="2024-02" db="EMBL/GenBank/DDBJ databases">
        <authorList>
            <person name="Vignale AGUSTIN F."/>
            <person name="Sosa J E."/>
            <person name="Modenutti C."/>
        </authorList>
    </citation>
    <scope>NUCLEOTIDE SEQUENCE [LARGE SCALE GENOMIC DNA]</scope>
</reference>
<dbReference type="EMBL" id="CAUOFW020005037">
    <property type="protein sequence ID" value="CAK9168235.1"/>
    <property type="molecule type" value="Genomic_DNA"/>
</dbReference>
<dbReference type="AlphaFoldDB" id="A0ABC8UI47"/>
<evidence type="ECO:0000313" key="3">
    <source>
        <dbReference type="Proteomes" id="UP001642360"/>
    </source>
</evidence>
<protein>
    <submittedName>
        <fullName evidence="2">Uncharacterized protein</fullName>
    </submittedName>
</protein>
<organism evidence="2 3">
    <name type="scientific">Ilex paraguariensis</name>
    <name type="common">yerba mate</name>
    <dbReference type="NCBI Taxonomy" id="185542"/>
    <lineage>
        <taxon>Eukaryota</taxon>
        <taxon>Viridiplantae</taxon>
        <taxon>Streptophyta</taxon>
        <taxon>Embryophyta</taxon>
        <taxon>Tracheophyta</taxon>
        <taxon>Spermatophyta</taxon>
        <taxon>Magnoliopsida</taxon>
        <taxon>eudicotyledons</taxon>
        <taxon>Gunneridae</taxon>
        <taxon>Pentapetalae</taxon>
        <taxon>asterids</taxon>
        <taxon>campanulids</taxon>
        <taxon>Aquifoliales</taxon>
        <taxon>Aquifoliaceae</taxon>
        <taxon>Ilex</taxon>
    </lineage>
</organism>
<proteinExistence type="predicted"/>
<dbReference type="Proteomes" id="UP001642360">
    <property type="component" value="Unassembled WGS sequence"/>
</dbReference>
<evidence type="ECO:0000313" key="1">
    <source>
        <dbReference type="EMBL" id="CAK9168235.1"/>
    </source>
</evidence>
<keyword evidence="3" id="KW-1185">Reference proteome</keyword>
<evidence type="ECO:0000313" key="2">
    <source>
        <dbReference type="EMBL" id="CAK9180622.1"/>
    </source>
</evidence>
<accession>A0ABC8UI47</accession>
<dbReference type="EMBL" id="CAUOFW020007791">
    <property type="protein sequence ID" value="CAK9180622.1"/>
    <property type="molecule type" value="Genomic_DNA"/>
</dbReference>
<gene>
    <name evidence="1" type="ORF">ILEXP_LOCUS37575</name>
    <name evidence="2" type="ORF">ILEXP_LOCUS50641</name>
</gene>
<name>A0ABC8UI47_9AQUA</name>
<comment type="caution">
    <text evidence="2">The sequence shown here is derived from an EMBL/GenBank/DDBJ whole genome shotgun (WGS) entry which is preliminary data.</text>
</comment>
<sequence length="69" mass="7375">MPFTAMVTMECTNVGLNTLYKATTLGGMSPHVSVVDAYGVVAALVLLASPFFSQRILLKFDVAGFGWMS</sequence>